<feature type="compositionally biased region" description="Basic and acidic residues" evidence="1">
    <location>
        <begin position="34"/>
        <end position="51"/>
    </location>
</feature>
<dbReference type="EMBL" id="BLXT01004580">
    <property type="protein sequence ID" value="GFO14842.1"/>
    <property type="molecule type" value="Genomic_DNA"/>
</dbReference>
<keyword evidence="3" id="KW-1185">Reference proteome</keyword>
<feature type="region of interest" description="Disordered" evidence="1">
    <location>
        <begin position="34"/>
        <end position="54"/>
    </location>
</feature>
<evidence type="ECO:0000313" key="3">
    <source>
        <dbReference type="Proteomes" id="UP000735302"/>
    </source>
</evidence>
<gene>
    <name evidence="2" type="ORF">PoB_004134700</name>
</gene>
<organism evidence="2 3">
    <name type="scientific">Plakobranchus ocellatus</name>
    <dbReference type="NCBI Taxonomy" id="259542"/>
    <lineage>
        <taxon>Eukaryota</taxon>
        <taxon>Metazoa</taxon>
        <taxon>Spiralia</taxon>
        <taxon>Lophotrochozoa</taxon>
        <taxon>Mollusca</taxon>
        <taxon>Gastropoda</taxon>
        <taxon>Heterobranchia</taxon>
        <taxon>Euthyneura</taxon>
        <taxon>Panpulmonata</taxon>
        <taxon>Sacoglossa</taxon>
        <taxon>Placobranchoidea</taxon>
        <taxon>Plakobranchidae</taxon>
        <taxon>Plakobranchus</taxon>
    </lineage>
</organism>
<reference evidence="2 3" key="1">
    <citation type="journal article" date="2021" name="Elife">
        <title>Chloroplast acquisition without the gene transfer in kleptoplastic sea slugs, Plakobranchus ocellatus.</title>
        <authorList>
            <person name="Maeda T."/>
            <person name="Takahashi S."/>
            <person name="Yoshida T."/>
            <person name="Shimamura S."/>
            <person name="Takaki Y."/>
            <person name="Nagai Y."/>
            <person name="Toyoda A."/>
            <person name="Suzuki Y."/>
            <person name="Arimoto A."/>
            <person name="Ishii H."/>
            <person name="Satoh N."/>
            <person name="Nishiyama T."/>
            <person name="Hasebe M."/>
            <person name="Maruyama T."/>
            <person name="Minagawa J."/>
            <person name="Obokata J."/>
            <person name="Shigenobu S."/>
        </authorList>
    </citation>
    <scope>NUCLEOTIDE SEQUENCE [LARGE SCALE GENOMIC DNA]</scope>
</reference>
<feature type="compositionally biased region" description="Basic residues" evidence="1">
    <location>
        <begin position="67"/>
        <end position="81"/>
    </location>
</feature>
<accession>A0AAV4B5Q8</accession>
<feature type="region of interest" description="Disordered" evidence="1">
    <location>
        <begin position="67"/>
        <end position="97"/>
    </location>
</feature>
<proteinExistence type="predicted"/>
<feature type="region of interest" description="Disordered" evidence="1">
    <location>
        <begin position="1"/>
        <end position="20"/>
    </location>
</feature>
<name>A0AAV4B5Q8_9GAST</name>
<sequence length="97" mass="11454">MEDKHGHLNKQLCHKVQTAQRATDRKMLNIKLKDRVPTTELRKKDPGDRCGRTHTKTYMEVYKTHCQRKRRHMDKKMHKVGTKVGNKRQGQTGSKMD</sequence>
<evidence type="ECO:0000256" key="1">
    <source>
        <dbReference type="SAM" id="MobiDB-lite"/>
    </source>
</evidence>
<dbReference type="Proteomes" id="UP000735302">
    <property type="component" value="Unassembled WGS sequence"/>
</dbReference>
<dbReference type="AlphaFoldDB" id="A0AAV4B5Q8"/>
<evidence type="ECO:0008006" key="4">
    <source>
        <dbReference type="Google" id="ProtNLM"/>
    </source>
</evidence>
<protein>
    <recommendedName>
        <fullName evidence="4">40S ribosomal protein S24</fullName>
    </recommendedName>
</protein>
<comment type="caution">
    <text evidence="2">The sequence shown here is derived from an EMBL/GenBank/DDBJ whole genome shotgun (WGS) entry which is preliminary data.</text>
</comment>
<feature type="compositionally biased region" description="Polar residues" evidence="1">
    <location>
        <begin position="88"/>
        <end position="97"/>
    </location>
</feature>
<evidence type="ECO:0000313" key="2">
    <source>
        <dbReference type="EMBL" id="GFO14842.1"/>
    </source>
</evidence>